<dbReference type="KEGG" id="cher:DK880_00144"/>
<keyword evidence="2" id="KW-1185">Reference proteome</keyword>
<protein>
    <submittedName>
        <fullName evidence="1">Uncharacterized protein</fullName>
    </submittedName>
</protein>
<organism evidence="1 2">
    <name type="scientific">Candidatus Cardinium hertigii</name>
    <dbReference type="NCBI Taxonomy" id="247481"/>
    <lineage>
        <taxon>Bacteria</taxon>
        <taxon>Pseudomonadati</taxon>
        <taxon>Bacteroidota</taxon>
        <taxon>Cytophagia</taxon>
        <taxon>Cytophagales</taxon>
        <taxon>Amoebophilaceae</taxon>
        <taxon>Candidatus Cardinium</taxon>
    </lineage>
</organism>
<evidence type="ECO:0000313" key="2">
    <source>
        <dbReference type="Proteomes" id="UP000245872"/>
    </source>
</evidence>
<gene>
    <name evidence="1" type="ORF">DK880_00144</name>
</gene>
<dbReference type="EMBL" id="CP029619">
    <property type="protein sequence ID" value="AWN81480.1"/>
    <property type="molecule type" value="Genomic_DNA"/>
</dbReference>
<sequence>MAMAKKQYNVGLFRGYLPYTPIKARNQNKLLCYIGKRLMSTKKC</sequence>
<name>A0A2Z3LHF5_9BACT</name>
<dbReference type="Proteomes" id="UP000245872">
    <property type="component" value="Chromosome"/>
</dbReference>
<proteinExistence type="predicted"/>
<reference evidence="1 2" key="1">
    <citation type="submission" date="2018-05" db="EMBL/GenBank/DDBJ databases">
        <title>Candidatus Cardinium hertigii Genome Assembly.</title>
        <authorList>
            <person name="Showmaker K.C."/>
            <person name="Walden K.O."/>
            <person name="Fields C.J."/>
            <person name="Lambert K.N."/>
            <person name="Hudson M.E."/>
        </authorList>
    </citation>
    <scope>NUCLEOTIDE SEQUENCE [LARGE SCALE GENOMIC DNA]</scope>
    <source>
        <strain evidence="2">cHgTN10</strain>
    </source>
</reference>
<evidence type="ECO:0000313" key="1">
    <source>
        <dbReference type="EMBL" id="AWN81480.1"/>
    </source>
</evidence>
<dbReference type="AlphaFoldDB" id="A0A2Z3LHF5"/>
<accession>A0A2Z3LHF5</accession>